<dbReference type="Proteomes" id="UP001153712">
    <property type="component" value="Chromosome 5"/>
</dbReference>
<dbReference type="AlphaFoldDB" id="A0A9N9TXA0"/>
<dbReference type="PANTHER" id="PTHR22776">
    <property type="entry name" value="MARVEL-CONTAINING POTENTIAL LIPID RAFT-ASSOCIATED PROTEIN"/>
    <property type="match status" value="1"/>
</dbReference>
<evidence type="ECO:0000313" key="9">
    <source>
        <dbReference type="Proteomes" id="UP001153712"/>
    </source>
</evidence>
<feature type="transmembrane region" description="Helical" evidence="6">
    <location>
        <begin position="118"/>
        <end position="137"/>
    </location>
</feature>
<dbReference type="OrthoDB" id="6258237at2759"/>
<evidence type="ECO:0000256" key="4">
    <source>
        <dbReference type="ARBA" id="ARBA00023136"/>
    </source>
</evidence>
<evidence type="ECO:0000256" key="6">
    <source>
        <dbReference type="SAM" id="Phobius"/>
    </source>
</evidence>
<organism evidence="8 9">
    <name type="scientific">Phyllotreta striolata</name>
    <name type="common">Striped flea beetle</name>
    <name type="synonym">Crioceris striolata</name>
    <dbReference type="NCBI Taxonomy" id="444603"/>
    <lineage>
        <taxon>Eukaryota</taxon>
        <taxon>Metazoa</taxon>
        <taxon>Ecdysozoa</taxon>
        <taxon>Arthropoda</taxon>
        <taxon>Hexapoda</taxon>
        <taxon>Insecta</taxon>
        <taxon>Pterygota</taxon>
        <taxon>Neoptera</taxon>
        <taxon>Endopterygota</taxon>
        <taxon>Coleoptera</taxon>
        <taxon>Polyphaga</taxon>
        <taxon>Cucujiformia</taxon>
        <taxon>Chrysomeloidea</taxon>
        <taxon>Chrysomelidae</taxon>
        <taxon>Galerucinae</taxon>
        <taxon>Alticini</taxon>
        <taxon>Phyllotreta</taxon>
    </lineage>
</organism>
<proteinExistence type="predicted"/>
<dbReference type="InterPro" id="IPR008253">
    <property type="entry name" value="Marvel"/>
</dbReference>
<keyword evidence="3 6" id="KW-1133">Transmembrane helix</keyword>
<dbReference type="PROSITE" id="PS51225">
    <property type="entry name" value="MARVEL"/>
    <property type="match status" value="1"/>
</dbReference>
<protein>
    <recommendedName>
        <fullName evidence="7">MARVEL domain-containing protein</fullName>
    </recommendedName>
</protein>
<dbReference type="InterPro" id="IPR050578">
    <property type="entry name" value="MARVEL-CKLF_proteins"/>
</dbReference>
<gene>
    <name evidence="8" type="ORF">PHYEVI_LOCUS8713</name>
</gene>
<keyword evidence="9" id="KW-1185">Reference proteome</keyword>
<name>A0A9N9TXA0_PHYSR</name>
<feature type="transmembrane region" description="Helical" evidence="6">
    <location>
        <begin position="50"/>
        <end position="70"/>
    </location>
</feature>
<evidence type="ECO:0000259" key="7">
    <source>
        <dbReference type="PROSITE" id="PS51225"/>
    </source>
</evidence>
<dbReference type="Pfam" id="PF01284">
    <property type="entry name" value="MARVEL"/>
    <property type="match status" value="1"/>
</dbReference>
<sequence length="180" mass="19837">MMTETVVNVQEAPNNNAANKPQQPGAAGQPESPLAWIKINLEYFKTTPGILKLVEFVLGIFCMALASPAHYGSAHFFLFVATTSFILTILWIFVYLLGIREALRIPVNWILSELLNTGLWGALYIIAFIVQLIAAAGLHPAYSFRGSNIAAGVFGIFNAGVYCFAAYLLYLEWKRTTTTN</sequence>
<dbReference type="EMBL" id="OU900098">
    <property type="protein sequence ID" value="CAG9862398.1"/>
    <property type="molecule type" value="Genomic_DNA"/>
</dbReference>
<accession>A0A9N9TXA0</accession>
<reference evidence="8" key="1">
    <citation type="submission" date="2022-01" db="EMBL/GenBank/DDBJ databases">
        <authorList>
            <person name="King R."/>
        </authorList>
    </citation>
    <scope>NUCLEOTIDE SEQUENCE</scope>
</reference>
<keyword evidence="2 5" id="KW-0812">Transmembrane</keyword>
<feature type="transmembrane region" description="Helical" evidence="6">
    <location>
        <begin position="76"/>
        <end position="97"/>
    </location>
</feature>
<evidence type="ECO:0000256" key="3">
    <source>
        <dbReference type="ARBA" id="ARBA00022989"/>
    </source>
</evidence>
<keyword evidence="4 5" id="KW-0472">Membrane</keyword>
<evidence type="ECO:0000256" key="5">
    <source>
        <dbReference type="PROSITE-ProRule" id="PRU00581"/>
    </source>
</evidence>
<dbReference type="PANTHER" id="PTHR22776:SF97">
    <property type="entry name" value="RE01453P"/>
    <property type="match status" value="1"/>
</dbReference>
<evidence type="ECO:0000313" key="8">
    <source>
        <dbReference type="EMBL" id="CAG9862398.1"/>
    </source>
</evidence>
<evidence type="ECO:0000256" key="2">
    <source>
        <dbReference type="ARBA" id="ARBA00022692"/>
    </source>
</evidence>
<evidence type="ECO:0000256" key="1">
    <source>
        <dbReference type="ARBA" id="ARBA00004141"/>
    </source>
</evidence>
<feature type="transmembrane region" description="Helical" evidence="6">
    <location>
        <begin position="149"/>
        <end position="170"/>
    </location>
</feature>
<dbReference type="GO" id="GO:0016020">
    <property type="term" value="C:membrane"/>
    <property type="evidence" value="ECO:0007669"/>
    <property type="project" value="UniProtKB-SubCell"/>
</dbReference>
<feature type="domain" description="MARVEL" evidence="7">
    <location>
        <begin position="43"/>
        <end position="174"/>
    </location>
</feature>
<comment type="subcellular location">
    <subcellularLocation>
        <location evidence="1">Membrane</location>
        <topology evidence="1">Multi-pass membrane protein</topology>
    </subcellularLocation>
</comment>